<reference evidence="1" key="1">
    <citation type="submission" date="2020-03" db="EMBL/GenBank/DDBJ databases">
        <title>The deep terrestrial virosphere.</title>
        <authorList>
            <person name="Holmfeldt K."/>
            <person name="Nilsson E."/>
            <person name="Simone D."/>
            <person name="Lopez-Fernandez M."/>
            <person name="Wu X."/>
            <person name="de Brujin I."/>
            <person name="Lundin D."/>
            <person name="Andersson A."/>
            <person name="Bertilsson S."/>
            <person name="Dopson M."/>
        </authorList>
    </citation>
    <scope>NUCLEOTIDE SEQUENCE</scope>
    <source>
        <strain evidence="2">MM415A02394</strain>
        <strain evidence="1">MM415B01185</strain>
    </source>
</reference>
<evidence type="ECO:0000313" key="2">
    <source>
        <dbReference type="EMBL" id="QJA73389.1"/>
    </source>
</evidence>
<accession>A0A6M3IRN2</accession>
<dbReference type="EMBL" id="MT142023">
    <property type="protein sequence ID" value="QJA73389.1"/>
    <property type="molecule type" value="Genomic_DNA"/>
</dbReference>
<dbReference type="AlphaFoldDB" id="A0A6M3IRN2"/>
<organism evidence="1">
    <name type="scientific">viral metagenome</name>
    <dbReference type="NCBI Taxonomy" id="1070528"/>
    <lineage>
        <taxon>unclassified sequences</taxon>
        <taxon>metagenomes</taxon>
        <taxon>organismal metagenomes</taxon>
    </lineage>
</organism>
<gene>
    <name evidence="2" type="ORF">MM415A02394_0016</name>
    <name evidence="1" type="ORF">MM415B01185_0037</name>
</gene>
<proteinExistence type="predicted"/>
<dbReference type="EMBL" id="MT141395">
    <property type="protein sequence ID" value="QJA60103.1"/>
    <property type="molecule type" value="Genomic_DNA"/>
</dbReference>
<sequence>MKAFKQTDKYSISLGQDKKTITLNLRGCNEIELDFKRKQPEIVHMGRMKEGEEMSIQPIKRLEGEIFALRQLLWLHHGCPLSMLYGDIGEMQCNNTVDHKPIDFKRDSTDDIRVKFMLSEKQFMEAIKDLYGNK</sequence>
<name>A0A6M3IRN2_9ZZZZ</name>
<evidence type="ECO:0000313" key="1">
    <source>
        <dbReference type="EMBL" id="QJA60103.1"/>
    </source>
</evidence>
<protein>
    <submittedName>
        <fullName evidence="1">Uncharacterized protein</fullName>
    </submittedName>
</protein>